<accession>A0A2U3E5S8</accession>
<evidence type="ECO:0000313" key="1">
    <source>
        <dbReference type="EMBL" id="PWI69885.1"/>
    </source>
</evidence>
<name>A0A2U3E5S8_PURLI</name>
<comment type="caution">
    <text evidence="1">The sequence shown here is derived from an EMBL/GenBank/DDBJ whole genome shotgun (WGS) entry which is preliminary data.</text>
</comment>
<proteinExistence type="predicted"/>
<sequence length="180" mass="20427">MANRHNPTAVEYFHTGSGTFVKYGFVVMPKPDLDLVLADDYFKWLQELKKCASGAGLLEHLDGTAVRPPTRGTQQEAFDKQRAAMNNFIFASLDVPTRRYYREAWLKNKKSSGEFDKIPTAQILQRIREGLEFRPLLAESTATHLSGLHVPDAIKKLHDQWDNIRALRPEVPDGLYLCAV</sequence>
<dbReference type="Proteomes" id="UP000245956">
    <property type="component" value="Unassembled WGS sequence"/>
</dbReference>
<dbReference type="EMBL" id="LCWV01000011">
    <property type="protein sequence ID" value="PWI69885.1"/>
    <property type="molecule type" value="Genomic_DNA"/>
</dbReference>
<organism evidence="1 2">
    <name type="scientific">Purpureocillium lilacinum</name>
    <name type="common">Paecilomyces lilacinus</name>
    <dbReference type="NCBI Taxonomy" id="33203"/>
    <lineage>
        <taxon>Eukaryota</taxon>
        <taxon>Fungi</taxon>
        <taxon>Dikarya</taxon>
        <taxon>Ascomycota</taxon>
        <taxon>Pezizomycotina</taxon>
        <taxon>Sordariomycetes</taxon>
        <taxon>Hypocreomycetidae</taxon>
        <taxon>Hypocreales</taxon>
        <taxon>Ophiocordycipitaceae</taxon>
        <taxon>Purpureocillium</taxon>
    </lineage>
</organism>
<dbReference type="AlphaFoldDB" id="A0A2U3E5S8"/>
<gene>
    <name evidence="1" type="ORF">PCL_00797</name>
</gene>
<evidence type="ECO:0000313" key="2">
    <source>
        <dbReference type="Proteomes" id="UP000245956"/>
    </source>
</evidence>
<reference evidence="1 2" key="1">
    <citation type="journal article" date="2016" name="Front. Microbiol.">
        <title>Genome and transcriptome sequences reveal the specific parasitism of the nematophagous Purpureocillium lilacinum 36-1.</title>
        <authorList>
            <person name="Xie J."/>
            <person name="Li S."/>
            <person name="Mo C."/>
            <person name="Xiao X."/>
            <person name="Peng D."/>
            <person name="Wang G."/>
            <person name="Xiao Y."/>
        </authorList>
    </citation>
    <scope>NUCLEOTIDE SEQUENCE [LARGE SCALE GENOMIC DNA]</scope>
    <source>
        <strain evidence="1 2">36-1</strain>
    </source>
</reference>
<protein>
    <submittedName>
        <fullName evidence="1">Uncharacterized protein</fullName>
    </submittedName>
</protein>